<keyword evidence="1" id="KW-0812">Transmembrane</keyword>
<dbReference type="SUPFAM" id="SSF103473">
    <property type="entry name" value="MFS general substrate transporter"/>
    <property type="match status" value="1"/>
</dbReference>
<evidence type="ECO:0000256" key="1">
    <source>
        <dbReference type="SAM" id="Phobius"/>
    </source>
</evidence>
<organism evidence="2 3">
    <name type="scientific">Amycolatopsis thermophila</name>
    <dbReference type="NCBI Taxonomy" id="206084"/>
    <lineage>
        <taxon>Bacteria</taxon>
        <taxon>Bacillati</taxon>
        <taxon>Actinomycetota</taxon>
        <taxon>Actinomycetes</taxon>
        <taxon>Pseudonocardiales</taxon>
        <taxon>Pseudonocardiaceae</taxon>
        <taxon>Amycolatopsis</taxon>
    </lineage>
</organism>
<protein>
    <submittedName>
        <fullName evidence="2">MFS family permease</fullName>
    </submittedName>
</protein>
<dbReference type="Proteomes" id="UP001229651">
    <property type="component" value="Unassembled WGS sequence"/>
</dbReference>
<gene>
    <name evidence="2" type="ORF">FB470_000242</name>
</gene>
<evidence type="ECO:0000313" key="2">
    <source>
        <dbReference type="EMBL" id="MDQ0376248.1"/>
    </source>
</evidence>
<feature type="transmembrane region" description="Helical" evidence="1">
    <location>
        <begin position="39"/>
        <end position="55"/>
    </location>
</feature>
<keyword evidence="1" id="KW-1133">Transmembrane helix</keyword>
<comment type="caution">
    <text evidence="2">The sequence shown here is derived from an EMBL/GenBank/DDBJ whole genome shotgun (WGS) entry which is preliminary data.</text>
</comment>
<proteinExistence type="predicted"/>
<feature type="transmembrane region" description="Helical" evidence="1">
    <location>
        <begin position="12"/>
        <end position="33"/>
    </location>
</feature>
<accession>A0ABU0ELT1</accession>
<name>A0ABU0ELT1_9PSEU</name>
<sequence length="57" mass="5451">MDDHGRHRLVGWWAAAGGVGVAAGPLLGGALVALASGPVAAVAIAAALGLTAPALRR</sequence>
<keyword evidence="3" id="KW-1185">Reference proteome</keyword>
<dbReference type="EMBL" id="JAUSUT010000001">
    <property type="protein sequence ID" value="MDQ0376248.1"/>
    <property type="molecule type" value="Genomic_DNA"/>
</dbReference>
<dbReference type="InterPro" id="IPR036259">
    <property type="entry name" value="MFS_trans_sf"/>
</dbReference>
<dbReference type="RefSeq" id="WP_306988012.1">
    <property type="nucleotide sequence ID" value="NZ_JAUSUT010000001.1"/>
</dbReference>
<keyword evidence="1" id="KW-0472">Membrane</keyword>
<evidence type="ECO:0000313" key="3">
    <source>
        <dbReference type="Proteomes" id="UP001229651"/>
    </source>
</evidence>
<reference evidence="2 3" key="1">
    <citation type="submission" date="2023-07" db="EMBL/GenBank/DDBJ databases">
        <title>Sequencing the genomes of 1000 actinobacteria strains.</title>
        <authorList>
            <person name="Klenk H.-P."/>
        </authorList>
    </citation>
    <scope>NUCLEOTIDE SEQUENCE [LARGE SCALE GENOMIC DNA]</scope>
    <source>
        <strain evidence="2 3">DSM 45805</strain>
    </source>
</reference>